<name>A0A1I8A1Z8_9BILA</name>
<dbReference type="Proteomes" id="UP000095287">
    <property type="component" value="Unplaced"/>
</dbReference>
<keyword evidence="1" id="KW-1185">Reference proteome</keyword>
<sequence length="86" mass="9712">MVHELLTYCRKWVPDMALKNVAYRTSLFPGNSLTLKAFNDVQSDGKIPLINKTTLEELDKEYSTLQVLPYPQKRGINTCGLHSVSA</sequence>
<dbReference type="WBParaSite" id="L893_g31779.t1">
    <property type="protein sequence ID" value="L893_g31779.t1"/>
    <property type="gene ID" value="L893_g31779"/>
</dbReference>
<evidence type="ECO:0000313" key="2">
    <source>
        <dbReference type="WBParaSite" id="L893_g31779.t1"/>
    </source>
</evidence>
<organism evidence="1 2">
    <name type="scientific">Steinernema glaseri</name>
    <dbReference type="NCBI Taxonomy" id="37863"/>
    <lineage>
        <taxon>Eukaryota</taxon>
        <taxon>Metazoa</taxon>
        <taxon>Ecdysozoa</taxon>
        <taxon>Nematoda</taxon>
        <taxon>Chromadorea</taxon>
        <taxon>Rhabditida</taxon>
        <taxon>Tylenchina</taxon>
        <taxon>Panagrolaimomorpha</taxon>
        <taxon>Strongyloidoidea</taxon>
        <taxon>Steinernematidae</taxon>
        <taxon>Steinernema</taxon>
    </lineage>
</organism>
<proteinExistence type="predicted"/>
<protein>
    <submittedName>
        <fullName evidence="2">Neur_chan_LBD domain-containing protein</fullName>
    </submittedName>
</protein>
<accession>A0A1I8A1Z8</accession>
<reference evidence="2" key="1">
    <citation type="submission" date="2016-11" db="UniProtKB">
        <authorList>
            <consortium name="WormBaseParasite"/>
        </authorList>
    </citation>
    <scope>IDENTIFICATION</scope>
</reference>
<dbReference type="AlphaFoldDB" id="A0A1I8A1Z8"/>
<evidence type="ECO:0000313" key="1">
    <source>
        <dbReference type="Proteomes" id="UP000095287"/>
    </source>
</evidence>